<reference evidence="1 2" key="1">
    <citation type="journal article" date="2015" name="Genome Biol. Evol.">
        <title>The Dynamics of Genetic Interactions between Vibrio metoecus and Vibrio cholerae, Two Close Relatives Co-Occurring in the Environment.</title>
        <authorList>
            <person name="Orata F.D."/>
            <person name="Kirchberger P.C."/>
            <person name="Meheust R."/>
            <person name="Barlow E.J."/>
            <person name="Tarr C.L."/>
            <person name="Boucher Y."/>
        </authorList>
    </citation>
    <scope>NUCLEOTIDE SEQUENCE [LARGE SCALE GENOMIC DNA]</scope>
    <source>
        <strain evidence="1 2">08-2459</strain>
    </source>
</reference>
<protein>
    <submittedName>
        <fullName evidence="1">Uncharacterized protein</fullName>
    </submittedName>
</protein>
<gene>
    <name evidence="1" type="ORF">AAY55_00410</name>
</gene>
<accession>A0A0N8UI50</accession>
<dbReference type="AlphaFoldDB" id="A0A0N8UI50"/>
<dbReference type="EMBL" id="LCUF01000001">
    <property type="protein sequence ID" value="KQA24610.1"/>
    <property type="molecule type" value="Genomic_DNA"/>
</dbReference>
<proteinExistence type="predicted"/>
<dbReference type="Proteomes" id="UP000053724">
    <property type="component" value="Unassembled WGS sequence"/>
</dbReference>
<comment type="caution">
    <text evidence="1">The sequence shown here is derived from an EMBL/GenBank/DDBJ whole genome shotgun (WGS) entry which is preliminary data.</text>
</comment>
<evidence type="ECO:0000313" key="1">
    <source>
        <dbReference type="EMBL" id="KQA24610.1"/>
    </source>
</evidence>
<dbReference type="RefSeq" id="WP_000031525.1">
    <property type="nucleotide sequence ID" value="NZ_CP035688.1"/>
</dbReference>
<sequence>MSKEIHKVDYKAQPKVNREWWETLKKESEREGTNAAVLMRVGAELIRSSLNSGVIPECSIEIRPNGHVVITPTGRGEQ</sequence>
<name>A0A0N8UI50_VIBMT</name>
<organism evidence="1 2">
    <name type="scientific">Vibrio metoecus</name>
    <dbReference type="NCBI Taxonomy" id="1481663"/>
    <lineage>
        <taxon>Bacteria</taxon>
        <taxon>Pseudomonadati</taxon>
        <taxon>Pseudomonadota</taxon>
        <taxon>Gammaproteobacteria</taxon>
        <taxon>Vibrionales</taxon>
        <taxon>Vibrionaceae</taxon>
        <taxon>Vibrio</taxon>
    </lineage>
</organism>
<dbReference type="PATRIC" id="fig|1481663.8.peg.131"/>
<evidence type="ECO:0000313" key="2">
    <source>
        <dbReference type="Proteomes" id="UP000053724"/>
    </source>
</evidence>